<dbReference type="PROSITE" id="PS01180">
    <property type="entry name" value="CUB"/>
    <property type="match status" value="1"/>
</dbReference>
<feature type="domain" description="CUB" evidence="4">
    <location>
        <begin position="1"/>
        <end position="79"/>
    </location>
</feature>
<evidence type="ECO:0000313" key="5">
    <source>
        <dbReference type="EMBL" id="CAH3043772.1"/>
    </source>
</evidence>
<organism evidence="5 6">
    <name type="scientific">Porites lobata</name>
    <dbReference type="NCBI Taxonomy" id="104759"/>
    <lineage>
        <taxon>Eukaryota</taxon>
        <taxon>Metazoa</taxon>
        <taxon>Cnidaria</taxon>
        <taxon>Anthozoa</taxon>
        <taxon>Hexacorallia</taxon>
        <taxon>Scleractinia</taxon>
        <taxon>Fungiina</taxon>
        <taxon>Poritidae</taxon>
        <taxon>Porites</taxon>
    </lineage>
</organism>
<dbReference type="Pfam" id="PF00431">
    <property type="entry name" value="CUB"/>
    <property type="match status" value="1"/>
</dbReference>
<dbReference type="Proteomes" id="UP001159405">
    <property type="component" value="Unassembled WGS sequence"/>
</dbReference>
<dbReference type="PANTHER" id="PTHR24251">
    <property type="entry name" value="OVOCHYMASE-RELATED"/>
    <property type="match status" value="1"/>
</dbReference>
<proteinExistence type="predicted"/>
<dbReference type="InterPro" id="IPR035914">
    <property type="entry name" value="Sperma_CUB_dom_sf"/>
</dbReference>
<dbReference type="Gene3D" id="2.60.120.290">
    <property type="entry name" value="Spermadhesin, CUB domain"/>
    <property type="match status" value="1"/>
</dbReference>
<dbReference type="CDD" id="cd00041">
    <property type="entry name" value="CUB"/>
    <property type="match status" value="1"/>
</dbReference>
<keyword evidence="1" id="KW-0677">Repeat</keyword>
<dbReference type="InterPro" id="IPR000859">
    <property type="entry name" value="CUB_dom"/>
</dbReference>
<keyword evidence="2" id="KW-1015">Disulfide bond</keyword>
<name>A0ABN8N647_9CNID</name>
<evidence type="ECO:0000259" key="4">
    <source>
        <dbReference type="PROSITE" id="PS01180"/>
    </source>
</evidence>
<evidence type="ECO:0000256" key="3">
    <source>
        <dbReference type="PROSITE-ProRule" id="PRU00059"/>
    </source>
</evidence>
<evidence type="ECO:0000256" key="2">
    <source>
        <dbReference type="ARBA" id="ARBA00023157"/>
    </source>
</evidence>
<evidence type="ECO:0000313" key="6">
    <source>
        <dbReference type="Proteomes" id="UP001159405"/>
    </source>
</evidence>
<gene>
    <name evidence="5" type="ORF">PLOB_00002646</name>
</gene>
<accession>A0ABN8N647</accession>
<protein>
    <recommendedName>
        <fullName evidence="4">CUB domain-containing protein</fullName>
    </recommendedName>
</protein>
<keyword evidence="6" id="KW-1185">Reference proteome</keyword>
<dbReference type="SMART" id="SM00042">
    <property type="entry name" value="CUB"/>
    <property type="match status" value="1"/>
</dbReference>
<feature type="non-terminal residue" evidence="5">
    <location>
        <position position="1"/>
    </location>
</feature>
<comment type="caution">
    <text evidence="5">The sequence shown here is derived from an EMBL/GenBank/DDBJ whole genome shotgun (WGS) entry which is preliminary data.</text>
</comment>
<sequence length="79" mass="9215">KLTGRSGTISSPNFPNVYPQSTECWYRITVPNGYRVELTFRYFRLEAKRGIGCVDYVRIWDLYHPLGEFCGISSRFSLK</sequence>
<reference evidence="5 6" key="1">
    <citation type="submission" date="2022-05" db="EMBL/GenBank/DDBJ databases">
        <authorList>
            <consortium name="Genoscope - CEA"/>
            <person name="William W."/>
        </authorList>
    </citation>
    <scope>NUCLEOTIDE SEQUENCE [LARGE SCALE GENOMIC DNA]</scope>
</reference>
<comment type="caution">
    <text evidence="3">Lacks conserved residue(s) required for the propagation of feature annotation.</text>
</comment>
<dbReference type="EMBL" id="CALNXK010000011">
    <property type="protein sequence ID" value="CAH3043772.1"/>
    <property type="molecule type" value="Genomic_DNA"/>
</dbReference>
<evidence type="ECO:0000256" key="1">
    <source>
        <dbReference type="ARBA" id="ARBA00022737"/>
    </source>
</evidence>
<dbReference type="SUPFAM" id="SSF49854">
    <property type="entry name" value="Spermadhesin, CUB domain"/>
    <property type="match status" value="1"/>
</dbReference>